<organism evidence="1 2">
    <name type="scientific">Alicyclobacillus vulcanalis</name>
    <dbReference type="NCBI Taxonomy" id="252246"/>
    <lineage>
        <taxon>Bacteria</taxon>
        <taxon>Bacillati</taxon>
        <taxon>Bacillota</taxon>
        <taxon>Bacilli</taxon>
        <taxon>Bacillales</taxon>
        <taxon>Alicyclobacillaceae</taxon>
        <taxon>Alicyclobacillus</taxon>
    </lineage>
</organism>
<dbReference type="OrthoDB" id="2375498at2"/>
<accession>A0A1N7NZW4</accession>
<dbReference type="RefSeq" id="WP_076348343.1">
    <property type="nucleotide sequence ID" value="NZ_FTOO01000010.1"/>
</dbReference>
<gene>
    <name evidence="1" type="ORF">SAMN05421799_110113</name>
</gene>
<proteinExistence type="predicted"/>
<dbReference type="EMBL" id="FTOO01000010">
    <property type="protein sequence ID" value="SIT03887.1"/>
    <property type="molecule type" value="Genomic_DNA"/>
</dbReference>
<name>A0A1N7NZW4_9BACL</name>
<dbReference type="AlphaFoldDB" id="A0A1N7NZW4"/>
<evidence type="ECO:0000313" key="2">
    <source>
        <dbReference type="Proteomes" id="UP000186156"/>
    </source>
</evidence>
<protein>
    <submittedName>
        <fullName evidence="1">Uncharacterized protein</fullName>
    </submittedName>
</protein>
<keyword evidence="2" id="KW-1185">Reference proteome</keyword>
<evidence type="ECO:0000313" key="1">
    <source>
        <dbReference type="EMBL" id="SIT03887.1"/>
    </source>
</evidence>
<sequence>MSEMDHLPIPTLTITEAYAVVESSETARAAFLEAESLLDMVDMGSRDKLKRFVRPAMSGMKVELNFLTKNGIGLFDVYQRWRNREEGMRGYITCVPRQSSLDEVVESVSRLEKRLARRHAMNALMRDDASARPTIWEHITHSIHTLEELMSLVHADLIERGRGVYAELVLKELDSLQALVAEEQRRAAAPLTLVRHHV</sequence>
<dbReference type="STRING" id="252246.SAMN05421799_110113"/>
<reference evidence="2" key="1">
    <citation type="submission" date="2017-01" db="EMBL/GenBank/DDBJ databases">
        <authorList>
            <person name="Varghese N."/>
            <person name="Submissions S."/>
        </authorList>
    </citation>
    <scope>NUCLEOTIDE SEQUENCE [LARGE SCALE GENOMIC DNA]</scope>
    <source>
        <strain evidence="2">DSM 16176</strain>
    </source>
</reference>
<dbReference type="Proteomes" id="UP000186156">
    <property type="component" value="Unassembled WGS sequence"/>
</dbReference>